<evidence type="ECO:0000313" key="2">
    <source>
        <dbReference type="Proteomes" id="UP000586722"/>
    </source>
</evidence>
<sequence>MKSIYKGLAALGLAIFLVGAQVSGAAAEEAEGKIVEINPDTATITLSDGQKYEFPVDFYVDDLKPGQTVRVYFDVEGGKKKLYDLQIL</sequence>
<organism evidence="1 2">
    <name type="scientific">Pannonibacter tanglangensis</name>
    <dbReference type="NCBI Taxonomy" id="2750084"/>
    <lineage>
        <taxon>Bacteria</taxon>
        <taxon>Pseudomonadati</taxon>
        <taxon>Pseudomonadota</taxon>
        <taxon>Alphaproteobacteria</taxon>
        <taxon>Hyphomicrobiales</taxon>
        <taxon>Stappiaceae</taxon>
        <taxon>Pannonibacter</taxon>
    </lineage>
</organism>
<dbReference type="Proteomes" id="UP000586722">
    <property type="component" value="Unassembled WGS sequence"/>
</dbReference>
<dbReference type="RefSeq" id="WP_161676341.1">
    <property type="nucleotide sequence ID" value="NZ_JAABLP010000003.1"/>
</dbReference>
<dbReference type="EMBL" id="JAABLQ010000001">
    <property type="protein sequence ID" value="NBN78875.1"/>
    <property type="molecule type" value="Genomic_DNA"/>
</dbReference>
<proteinExistence type="predicted"/>
<dbReference type="Pfam" id="PF07076">
    <property type="entry name" value="DUF1344"/>
    <property type="match status" value="1"/>
</dbReference>
<evidence type="ECO:0000313" key="1">
    <source>
        <dbReference type="EMBL" id="NBN78875.1"/>
    </source>
</evidence>
<accession>A0A7X5F330</accession>
<keyword evidence="2" id="KW-1185">Reference proteome</keyword>
<protein>
    <submittedName>
        <fullName evidence="1">DUF1344 domain-containing protein</fullName>
    </submittedName>
</protein>
<reference evidence="2" key="1">
    <citation type="submission" date="2020-01" db="EMBL/GenBank/DDBJ databases">
        <authorList>
            <person name="Fang Y."/>
            <person name="Sun R."/>
            <person name="Nie L."/>
            <person name="He J."/>
            <person name="Hao L."/>
            <person name="Wang L."/>
            <person name="Su S."/>
            <person name="Lv E."/>
            <person name="Zhang Z."/>
            <person name="Xie R."/>
            <person name="Liu H."/>
        </authorList>
    </citation>
    <scope>NUCLEOTIDE SEQUENCE [LARGE SCALE GENOMIC DNA]</scope>
    <source>
        <strain evidence="2">XCT-53</strain>
    </source>
</reference>
<dbReference type="AlphaFoldDB" id="A0A7X5F330"/>
<dbReference type="InterPro" id="IPR009780">
    <property type="entry name" value="DUF1344"/>
</dbReference>
<name>A0A7X5F330_9HYPH</name>
<comment type="caution">
    <text evidence="1">The sequence shown here is derived from an EMBL/GenBank/DDBJ whole genome shotgun (WGS) entry which is preliminary data.</text>
</comment>
<gene>
    <name evidence="1" type="ORF">GWI72_11415</name>
</gene>